<dbReference type="InterPro" id="IPR016071">
    <property type="entry name" value="Staphylococal_nuclease_OB-fold"/>
</dbReference>
<comment type="caution">
    <text evidence="2">The sequence shown here is derived from an EMBL/GenBank/DDBJ whole genome shotgun (WGS) entry which is preliminary data.</text>
</comment>
<organism evidence="2 3">
    <name type="scientific">Sphingomonas limnosediminicola</name>
    <dbReference type="NCBI Taxonomy" id="940133"/>
    <lineage>
        <taxon>Bacteria</taxon>
        <taxon>Pseudomonadati</taxon>
        <taxon>Pseudomonadota</taxon>
        <taxon>Alphaproteobacteria</taxon>
        <taxon>Sphingomonadales</taxon>
        <taxon>Sphingomonadaceae</taxon>
        <taxon>Sphingomonas</taxon>
    </lineage>
</organism>
<dbReference type="InterPro" id="IPR035437">
    <property type="entry name" value="SNase_OB-fold_sf"/>
</dbReference>
<dbReference type="SUPFAM" id="SSF50199">
    <property type="entry name" value="Staphylococcal nuclease"/>
    <property type="match status" value="1"/>
</dbReference>
<accession>A0ABP7L9F5</accession>
<reference evidence="3" key="1">
    <citation type="journal article" date="2019" name="Int. J. Syst. Evol. Microbiol.">
        <title>The Global Catalogue of Microorganisms (GCM) 10K type strain sequencing project: providing services to taxonomists for standard genome sequencing and annotation.</title>
        <authorList>
            <consortium name="The Broad Institute Genomics Platform"/>
            <consortium name="The Broad Institute Genome Sequencing Center for Infectious Disease"/>
            <person name="Wu L."/>
            <person name="Ma J."/>
        </authorList>
    </citation>
    <scope>NUCLEOTIDE SEQUENCE [LARGE SCALE GENOMIC DNA]</scope>
    <source>
        <strain evidence="3">JCM 17543</strain>
    </source>
</reference>
<protein>
    <submittedName>
        <fullName evidence="2">Thermonuclease family protein</fullName>
    </submittedName>
</protein>
<gene>
    <name evidence="2" type="ORF">GCM10022276_13080</name>
</gene>
<proteinExistence type="predicted"/>
<evidence type="ECO:0000313" key="3">
    <source>
        <dbReference type="Proteomes" id="UP001500827"/>
    </source>
</evidence>
<dbReference type="RefSeq" id="WP_344698869.1">
    <property type="nucleotide sequence ID" value="NZ_BAABBM010000001.1"/>
</dbReference>
<sequence>MKSWTVFASVWGGAALLGAAYGLGWVALPSGGAEARGTGGVRTHFSMCFIGGGYNCVVDGDTVWVEGVKIRIADIDAPETHDPRCSSEKELGDRATLRLQQLLNSGAVTLEAVDRDTDRYGRKLRIVDVNGESVGSTLVAEGLARAWDGSRHPWC</sequence>
<dbReference type="Pfam" id="PF00565">
    <property type="entry name" value="SNase"/>
    <property type="match status" value="1"/>
</dbReference>
<evidence type="ECO:0000313" key="2">
    <source>
        <dbReference type="EMBL" id="GAA3895393.1"/>
    </source>
</evidence>
<name>A0ABP7L9F5_9SPHN</name>
<evidence type="ECO:0000259" key="1">
    <source>
        <dbReference type="PROSITE" id="PS50830"/>
    </source>
</evidence>
<dbReference type="SMART" id="SM00318">
    <property type="entry name" value="SNc"/>
    <property type="match status" value="1"/>
</dbReference>
<dbReference type="Proteomes" id="UP001500827">
    <property type="component" value="Unassembled WGS sequence"/>
</dbReference>
<dbReference type="Gene3D" id="2.40.50.90">
    <property type="match status" value="1"/>
</dbReference>
<dbReference type="PROSITE" id="PS50830">
    <property type="entry name" value="TNASE_3"/>
    <property type="match status" value="1"/>
</dbReference>
<dbReference type="EMBL" id="BAABBM010000001">
    <property type="protein sequence ID" value="GAA3895393.1"/>
    <property type="molecule type" value="Genomic_DNA"/>
</dbReference>
<feature type="domain" description="TNase-like" evidence="1">
    <location>
        <begin position="57"/>
        <end position="146"/>
    </location>
</feature>
<keyword evidence="3" id="KW-1185">Reference proteome</keyword>